<reference evidence="3 4" key="1">
    <citation type="submission" date="2019-03" db="EMBL/GenBank/DDBJ databases">
        <title>Draft genome sequences of novel Actinobacteria.</title>
        <authorList>
            <person name="Sahin N."/>
            <person name="Ay H."/>
            <person name="Saygin H."/>
        </authorList>
    </citation>
    <scope>NUCLEOTIDE SEQUENCE [LARGE SCALE GENOMIC DNA]</scope>
    <source>
        <strain evidence="3 4">H3C3</strain>
    </source>
</reference>
<evidence type="ECO:0000313" key="4">
    <source>
        <dbReference type="Proteomes" id="UP000294513"/>
    </source>
</evidence>
<keyword evidence="2" id="KW-0274">FAD</keyword>
<protein>
    <submittedName>
        <fullName evidence="3">FAD-binding oxidoreductase</fullName>
    </submittedName>
</protein>
<gene>
    <name evidence="3" type="ORF">E1298_20985</name>
</gene>
<dbReference type="OrthoDB" id="9811557at2"/>
<comment type="caution">
    <text evidence="3">The sequence shown here is derived from an EMBL/GenBank/DDBJ whole genome shotgun (WGS) entry which is preliminary data.</text>
</comment>
<evidence type="ECO:0000256" key="1">
    <source>
        <dbReference type="ARBA" id="ARBA00022630"/>
    </source>
</evidence>
<keyword evidence="4" id="KW-1185">Reference proteome</keyword>
<dbReference type="AlphaFoldDB" id="A0A4R5BBZ6"/>
<accession>A0A4R5BBZ6</accession>
<keyword evidence="1" id="KW-0285">Flavoprotein</keyword>
<name>A0A4R5BBZ6_9ACTN</name>
<dbReference type="Proteomes" id="UP000294513">
    <property type="component" value="Unassembled WGS sequence"/>
</dbReference>
<dbReference type="EMBL" id="SMKU01000110">
    <property type="protein sequence ID" value="TDD83621.1"/>
    <property type="molecule type" value="Genomic_DNA"/>
</dbReference>
<sequence length="105" mass="10960">TALPHLLTALDKARPGIAVTWSGSGHGHVGLPAGLAPGDVAAVLGSLRDVLAGHNGRAIVRYTPQEARGAIDFWGPVPALALMRRVKDQFDPDHRLSPGRFVGGI</sequence>
<evidence type="ECO:0000256" key="2">
    <source>
        <dbReference type="ARBA" id="ARBA00022827"/>
    </source>
</evidence>
<dbReference type="GO" id="GO:0003824">
    <property type="term" value="F:catalytic activity"/>
    <property type="evidence" value="ECO:0007669"/>
    <property type="project" value="InterPro"/>
</dbReference>
<organism evidence="3 4">
    <name type="scientific">Actinomadura rubrisoli</name>
    <dbReference type="NCBI Taxonomy" id="2530368"/>
    <lineage>
        <taxon>Bacteria</taxon>
        <taxon>Bacillati</taxon>
        <taxon>Actinomycetota</taxon>
        <taxon>Actinomycetes</taxon>
        <taxon>Streptosporangiales</taxon>
        <taxon>Thermomonosporaceae</taxon>
        <taxon>Actinomadura</taxon>
    </lineage>
</organism>
<dbReference type="SUPFAM" id="SSF55103">
    <property type="entry name" value="FAD-linked oxidases, C-terminal domain"/>
    <property type="match status" value="1"/>
</dbReference>
<dbReference type="GO" id="GO:0050660">
    <property type="term" value="F:flavin adenine dinucleotide binding"/>
    <property type="evidence" value="ECO:0007669"/>
    <property type="project" value="InterPro"/>
</dbReference>
<feature type="non-terminal residue" evidence="3">
    <location>
        <position position="1"/>
    </location>
</feature>
<evidence type="ECO:0000313" key="3">
    <source>
        <dbReference type="EMBL" id="TDD83621.1"/>
    </source>
</evidence>
<proteinExistence type="predicted"/>
<dbReference type="InterPro" id="IPR016164">
    <property type="entry name" value="FAD-linked_Oxase-like_C"/>
</dbReference>